<comment type="pathway">
    <text evidence="5">Cofactor biosynthesis; ubiquinone biosynthesis.</text>
</comment>
<dbReference type="Gene3D" id="3.40.50.150">
    <property type="entry name" value="Vaccinia Virus protein VP39"/>
    <property type="match status" value="1"/>
</dbReference>
<dbReference type="EC" id="2.1.1.222" evidence="5"/>
<dbReference type="GO" id="GO:0102208">
    <property type="term" value="F:2-polyprenyl-6-hydroxyphenol methylase activity"/>
    <property type="evidence" value="ECO:0007669"/>
    <property type="project" value="UniProtKB-EC"/>
</dbReference>
<evidence type="ECO:0000256" key="2">
    <source>
        <dbReference type="ARBA" id="ARBA00022679"/>
    </source>
</evidence>
<dbReference type="EC" id="2.1.1.64" evidence="5"/>
<comment type="similarity">
    <text evidence="5">Belongs to the methyltransferase superfamily. UbiG/COQ3 family.</text>
</comment>
<keyword evidence="3 5" id="KW-0831">Ubiquinone biosynthesis</keyword>
<dbReference type="AlphaFoldDB" id="A0A1G7UWK2"/>
<dbReference type="CDD" id="cd02440">
    <property type="entry name" value="AdoMet_MTases"/>
    <property type="match status" value="1"/>
</dbReference>
<name>A0A1G7UWK2_9PROT</name>
<evidence type="ECO:0000256" key="4">
    <source>
        <dbReference type="ARBA" id="ARBA00022691"/>
    </source>
</evidence>
<evidence type="ECO:0000256" key="3">
    <source>
        <dbReference type="ARBA" id="ARBA00022688"/>
    </source>
</evidence>
<dbReference type="SUPFAM" id="SSF53335">
    <property type="entry name" value="S-adenosyl-L-methionine-dependent methyltransferases"/>
    <property type="match status" value="1"/>
</dbReference>
<keyword evidence="1 5" id="KW-0489">Methyltransferase</keyword>
<feature type="binding site" evidence="5">
    <location>
        <position position="93"/>
    </location>
    <ligand>
        <name>S-adenosyl-L-methionine</name>
        <dbReference type="ChEBI" id="CHEBI:59789"/>
    </ligand>
</feature>
<dbReference type="PANTHER" id="PTHR43464">
    <property type="entry name" value="METHYLTRANSFERASE"/>
    <property type="match status" value="1"/>
</dbReference>
<evidence type="ECO:0000313" key="6">
    <source>
        <dbReference type="EMBL" id="SDG51519.1"/>
    </source>
</evidence>
<dbReference type="InterPro" id="IPR029063">
    <property type="entry name" value="SAM-dependent_MTases_sf"/>
</dbReference>
<feature type="binding site" evidence="5">
    <location>
        <position position="136"/>
    </location>
    <ligand>
        <name>S-adenosyl-L-methionine</name>
        <dbReference type="ChEBI" id="CHEBI:59789"/>
    </ligand>
</feature>
<feature type="binding site" evidence="5">
    <location>
        <position position="72"/>
    </location>
    <ligand>
        <name>S-adenosyl-L-methionine</name>
        <dbReference type="ChEBI" id="CHEBI:59789"/>
    </ligand>
</feature>
<dbReference type="Proteomes" id="UP000217076">
    <property type="component" value="Unassembled WGS sequence"/>
</dbReference>
<dbReference type="GO" id="GO:0061542">
    <property type="term" value="F:3-demethylubiquinol 3-O-methyltransferase activity"/>
    <property type="evidence" value="ECO:0007669"/>
    <property type="project" value="UniProtKB-UniRule"/>
</dbReference>
<dbReference type="STRING" id="83401.SAMN05421742_101446"/>
<comment type="function">
    <text evidence="5">O-methyltransferase that catalyzes the 2 O-methylation steps in the ubiquinone biosynthetic pathway.</text>
</comment>
<evidence type="ECO:0000313" key="7">
    <source>
        <dbReference type="Proteomes" id="UP000217076"/>
    </source>
</evidence>
<dbReference type="OrthoDB" id="9801538at2"/>
<dbReference type="GO" id="GO:0010420">
    <property type="term" value="F:polyprenyldihydroxybenzoate methyltransferase activity"/>
    <property type="evidence" value="ECO:0007669"/>
    <property type="project" value="InterPro"/>
</dbReference>
<dbReference type="UniPathway" id="UPA00232"/>
<dbReference type="HAMAP" id="MF_00472">
    <property type="entry name" value="UbiG"/>
    <property type="match status" value="1"/>
</dbReference>
<dbReference type="InterPro" id="IPR010233">
    <property type="entry name" value="UbiG_MeTrfase"/>
</dbReference>
<sequence length="247" mass="27410">MSAISTASPEETAKFAAMADSWWDPEGKFKPLHKFNPLRIGYVRDRLAEHFGRTDRLEGETPFEGLRLLDVGCGGGLIAEPMARLGFDVTAIDAGEKNVKIAALHAEQSGVKVDYRHCLPEDLAEEGKTYDVVLILEVVEHVADLAHFLQSVGRMVRPGGALIAATLNRTAKSLVMAKFGAEYVVRWLPRGTHDWRKFVKPSELTDHMRHAGLTPGEVKGMTYHPFADSWEMTGDLSMNYIMFATKP</sequence>
<feature type="binding site" evidence="5">
    <location>
        <position position="39"/>
    </location>
    <ligand>
        <name>S-adenosyl-L-methionine</name>
        <dbReference type="ChEBI" id="CHEBI:59789"/>
    </ligand>
</feature>
<keyword evidence="4 5" id="KW-0949">S-adenosyl-L-methionine</keyword>
<comment type="catalytic activity">
    <reaction evidence="5">
        <text>a 3-demethylubiquinol + S-adenosyl-L-methionine = a ubiquinol + S-adenosyl-L-homocysteine + H(+)</text>
        <dbReference type="Rhea" id="RHEA:44380"/>
        <dbReference type="Rhea" id="RHEA-COMP:9566"/>
        <dbReference type="Rhea" id="RHEA-COMP:10914"/>
        <dbReference type="ChEBI" id="CHEBI:15378"/>
        <dbReference type="ChEBI" id="CHEBI:17976"/>
        <dbReference type="ChEBI" id="CHEBI:57856"/>
        <dbReference type="ChEBI" id="CHEBI:59789"/>
        <dbReference type="ChEBI" id="CHEBI:84422"/>
        <dbReference type="EC" id="2.1.1.64"/>
    </reaction>
</comment>
<evidence type="ECO:0000256" key="5">
    <source>
        <dbReference type="HAMAP-Rule" id="MF_00472"/>
    </source>
</evidence>
<comment type="catalytic activity">
    <reaction evidence="5">
        <text>a 3-(all-trans-polyprenyl)benzene-1,2-diol + S-adenosyl-L-methionine = a 2-methoxy-6-(all-trans-polyprenyl)phenol + S-adenosyl-L-homocysteine + H(+)</text>
        <dbReference type="Rhea" id="RHEA:31411"/>
        <dbReference type="Rhea" id="RHEA-COMP:9550"/>
        <dbReference type="Rhea" id="RHEA-COMP:9551"/>
        <dbReference type="ChEBI" id="CHEBI:15378"/>
        <dbReference type="ChEBI" id="CHEBI:57856"/>
        <dbReference type="ChEBI" id="CHEBI:59789"/>
        <dbReference type="ChEBI" id="CHEBI:62729"/>
        <dbReference type="ChEBI" id="CHEBI:62731"/>
        <dbReference type="EC" id="2.1.1.222"/>
    </reaction>
</comment>
<dbReference type="Pfam" id="PF13489">
    <property type="entry name" value="Methyltransf_23"/>
    <property type="match status" value="1"/>
</dbReference>
<accession>A0A1G7UWK2</accession>
<dbReference type="EMBL" id="FNCV01000001">
    <property type="protein sequence ID" value="SDG51519.1"/>
    <property type="molecule type" value="Genomic_DNA"/>
</dbReference>
<gene>
    <name evidence="5" type="primary">ubiG</name>
    <name evidence="6" type="ORF">SAMN05421742_101446</name>
</gene>
<organism evidence="6 7">
    <name type="scientific">Roseospirillum parvum</name>
    <dbReference type="NCBI Taxonomy" id="83401"/>
    <lineage>
        <taxon>Bacteria</taxon>
        <taxon>Pseudomonadati</taxon>
        <taxon>Pseudomonadota</taxon>
        <taxon>Alphaproteobacteria</taxon>
        <taxon>Rhodospirillales</taxon>
        <taxon>Rhodospirillaceae</taxon>
        <taxon>Roseospirillum</taxon>
    </lineage>
</organism>
<dbReference type="NCBIfam" id="TIGR01983">
    <property type="entry name" value="UbiG"/>
    <property type="match status" value="1"/>
</dbReference>
<reference evidence="7" key="1">
    <citation type="submission" date="2016-10" db="EMBL/GenBank/DDBJ databases">
        <authorList>
            <person name="Varghese N."/>
            <person name="Submissions S."/>
        </authorList>
    </citation>
    <scope>NUCLEOTIDE SEQUENCE [LARGE SCALE GENOMIC DNA]</scope>
    <source>
        <strain evidence="7">930I</strain>
    </source>
</reference>
<evidence type="ECO:0000256" key="1">
    <source>
        <dbReference type="ARBA" id="ARBA00022603"/>
    </source>
</evidence>
<dbReference type="GO" id="GO:0032259">
    <property type="term" value="P:methylation"/>
    <property type="evidence" value="ECO:0007669"/>
    <property type="project" value="UniProtKB-KW"/>
</dbReference>
<dbReference type="RefSeq" id="WP_092614691.1">
    <property type="nucleotide sequence ID" value="NZ_FNCV01000001.1"/>
</dbReference>
<proteinExistence type="inferred from homology"/>
<dbReference type="PANTHER" id="PTHR43464:SF19">
    <property type="entry name" value="UBIQUINONE BIOSYNTHESIS O-METHYLTRANSFERASE, MITOCHONDRIAL"/>
    <property type="match status" value="1"/>
</dbReference>
<keyword evidence="2 5" id="KW-0808">Transferase</keyword>
<keyword evidence="6" id="KW-0830">Ubiquinone</keyword>
<keyword evidence="7" id="KW-1185">Reference proteome</keyword>
<protein>
    <recommendedName>
        <fullName evidence="5">Ubiquinone biosynthesis O-methyltransferase</fullName>
    </recommendedName>
    <alternativeName>
        <fullName evidence="5">2-polyprenyl-6-hydroxyphenol methylase</fullName>
        <ecNumber evidence="5">2.1.1.222</ecNumber>
    </alternativeName>
    <alternativeName>
        <fullName evidence="5">3-demethylubiquinone 3-O-methyltransferase</fullName>
        <ecNumber evidence="5">2.1.1.64</ecNumber>
    </alternativeName>
</protein>